<dbReference type="InterPro" id="IPR027413">
    <property type="entry name" value="GROEL-like_equatorial_sf"/>
</dbReference>
<evidence type="ECO:0000313" key="1">
    <source>
        <dbReference type="EMBL" id="KAG0472973.1"/>
    </source>
</evidence>
<dbReference type="PANTHER" id="PTHR47818:SF2">
    <property type="entry name" value="F-BOX DOMAIN-CONTAINING PROTEIN"/>
    <property type="match status" value="1"/>
</dbReference>
<dbReference type="PANTHER" id="PTHR47818">
    <property type="entry name" value="RNI-LIKE SUPERFAMILY PROTEIN"/>
    <property type="match status" value="1"/>
</dbReference>
<comment type="caution">
    <text evidence="1">The sequence shown here is derived from an EMBL/GenBank/DDBJ whole genome shotgun (WGS) entry which is preliminary data.</text>
</comment>
<keyword evidence="2" id="KW-1185">Reference proteome</keyword>
<name>A0A835UT39_VANPL</name>
<evidence type="ECO:0000313" key="2">
    <source>
        <dbReference type="Proteomes" id="UP000636800"/>
    </source>
</evidence>
<dbReference type="Proteomes" id="UP000636800">
    <property type="component" value="Chromosome 7"/>
</dbReference>
<organism evidence="1 2">
    <name type="scientific">Vanilla planifolia</name>
    <name type="common">Vanilla</name>
    <dbReference type="NCBI Taxonomy" id="51239"/>
    <lineage>
        <taxon>Eukaryota</taxon>
        <taxon>Viridiplantae</taxon>
        <taxon>Streptophyta</taxon>
        <taxon>Embryophyta</taxon>
        <taxon>Tracheophyta</taxon>
        <taxon>Spermatophyta</taxon>
        <taxon>Magnoliopsida</taxon>
        <taxon>Liliopsida</taxon>
        <taxon>Asparagales</taxon>
        <taxon>Orchidaceae</taxon>
        <taxon>Vanilloideae</taxon>
        <taxon>Vanilleae</taxon>
        <taxon>Vanilla</taxon>
    </lineage>
</organism>
<dbReference type="OrthoDB" id="10261556at2759"/>
<dbReference type="AlphaFoldDB" id="A0A835UT39"/>
<dbReference type="SUPFAM" id="SSF48592">
    <property type="entry name" value="GroEL equatorial domain-like"/>
    <property type="match status" value="1"/>
</dbReference>
<reference evidence="1 2" key="1">
    <citation type="journal article" date="2020" name="Nat. Food">
        <title>A phased Vanilla planifolia genome enables genetic improvement of flavour and production.</title>
        <authorList>
            <person name="Hasing T."/>
            <person name="Tang H."/>
            <person name="Brym M."/>
            <person name="Khazi F."/>
            <person name="Huang T."/>
            <person name="Chambers A.H."/>
        </authorList>
    </citation>
    <scope>NUCLEOTIDE SEQUENCE [LARGE SCALE GENOMIC DNA]</scope>
    <source>
        <tissue evidence="1">Leaf</tissue>
    </source>
</reference>
<sequence>MEGIPSLFSLCMNRISWNIMHGLEQANDLLELPLHLLDGFLISLPPLALQNIYELSVSFQNPEASTVNIVDNGKKRQRANLNSAWERFYKQRWPENIKKKNVFSSMEADHFVEVDVIDWQQLYWERHLQECLDAATEQALLPAFDCDVAELEIPGNIMSSIGHFGSDNCPVPSYCSIVTSLGVISSSLLLLNVSGGSGSEANGWLKRFYYANYIVIIGEKELLRASKLQGLVLQRITSRRHVDGVCKLINQHRENLEGLHLDPYYDFNTFRLVILSILGKVASPVCFADSHLRQKSAEAIFEVLIDSSHGLLDLEISGNEKPPTVIHHVQLNNIQNHYFEQRGPSSCVGQHAKLKGSLDLSANPIGDDGVRLPGSSRQDIRFRVEARADVKGVEEEFADAVKVTMGPKLWCTKVTKDGVTVAKSTTCATILTRAIFAEGCKSVAAGMNAMDLRRGIAMAVDAVVTNLKSRARMISTSEEIAQPLAEDQLTLSTNAGEVYWQLLSVVSDLEVSVMGRGGTLAVGGKGNFSRVMVTGLLLSVIM</sequence>
<dbReference type="Gene3D" id="1.10.560.10">
    <property type="entry name" value="GroEL-like equatorial domain"/>
    <property type="match status" value="1"/>
</dbReference>
<dbReference type="EMBL" id="JADCNL010000007">
    <property type="protein sequence ID" value="KAG0472973.1"/>
    <property type="molecule type" value="Genomic_DNA"/>
</dbReference>
<protein>
    <submittedName>
        <fullName evidence="1">Uncharacterized protein</fullName>
    </submittedName>
</protein>
<gene>
    <name evidence="1" type="ORF">HPP92_014830</name>
</gene>
<proteinExistence type="predicted"/>
<accession>A0A835UT39</accession>